<evidence type="ECO:0000256" key="1">
    <source>
        <dbReference type="SAM" id="Coils"/>
    </source>
</evidence>
<dbReference type="AlphaFoldDB" id="I4D7B1"/>
<dbReference type="EMBL" id="CP003639">
    <property type="protein sequence ID" value="AFM41685.1"/>
    <property type="molecule type" value="Genomic_DNA"/>
</dbReference>
<evidence type="ECO:0000313" key="3">
    <source>
        <dbReference type="Proteomes" id="UP000002892"/>
    </source>
</evidence>
<keyword evidence="3" id="KW-1185">Reference proteome</keyword>
<sequence length="56" mass="6546">MPNISRYNAAIYRVTQNSRSFTKDLTASKAEQALNILKRILNRLYEEKNKINSEDD</sequence>
<dbReference type="STRING" id="646529.Desaci_2760"/>
<reference evidence="2 3" key="1">
    <citation type="journal article" date="2012" name="J. Bacteriol.">
        <title>Complete genome sequences of Desulfosporosinus orientis DSM765T, Desulfosporosinus youngiae DSM17734T, Desulfosporosinus meridiei DSM13257T, and Desulfosporosinus acidiphilus DSM22704T.</title>
        <authorList>
            <person name="Pester M."/>
            <person name="Brambilla E."/>
            <person name="Alazard D."/>
            <person name="Rattei T."/>
            <person name="Weinmaier T."/>
            <person name="Han J."/>
            <person name="Lucas S."/>
            <person name="Lapidus A."/>
            <person name="Cheng J.F."/>
            <person name="Goodwin L."/>
            <person name="Pitluck S."/>
            <person name="Peters L."/>
            <person name="Ovchinnikova G."/>
            <person name="Teshima H."/>
            <person name="Detter J.C."/>
            <person name="Han C.S."/>
            <person name="Tapia R."/>
            <person name="Land M.L."/>
            <person name="Hauser L."/>
            <person name="Kyrpides N.C."/>
            <person name="Ivanova N.N."/>
            <person name="Pagani I."/>
            <person name="Huntmann M."/>
            <person name="Wei C.L."/>
            <person name="Davenport K.W."/>
            <person name="Daligault H."/>
            <person name="Chain P.S."/>
            <person name="Chen A."/>
            <person name="Mavromatis K."/>
            <person name="Markowitz V."/>
            <person name="Szeto E."/>
            <person name="Mikhailova N."/>
            <person name="Pati A."/>
            <person name="Wagner M."/>
            <person name="Woyke T."/>
            <person name="Ollivier B."/>
            <person name="Klenk H.P."/>
            <person name="Spring S."/>
            <person name="Loy A."/>
        </authorList>
    </citation>
    <scope>NUCLEOTIDE SEQUENCE [LARGE SCALE GENOMIC DNA]</scope>
    <source>
        <strain evidence="3">DSM 22704 / JCM 16185 / SJ4</strain>
    </source>
</reference>
<dbReference type="RefSeq" id="WP_014827680.1">
    <property type="nucleotide sequence ID" value="NC_018068.1"/>
</dbReference>
<gene>
    <name evidence="2" type="ordered locus">Desaci_2760</name>
</gene>
<dbReference type="HOGENOM" id="CLU_3006726_0_0_9"/>
<proteinExistence type="predicted"/>
<accession>I4D7B1</accession>
<protein>
    <submittedName>
        <fullName evidence="2">Uncharacterized protein</fullName>
    </submittedName>
</protein>
<organism evidence="2 3">
    <name type="scientific">Desulfosporosinus acidiphilus (strain DSM 22704 / JCM 16185 / SJ4)</name>
    <dbReference type="NCBI Taxonomy" id="646529"/>
    <lineage>
        <taxon>Bacteria</taxon>
        <taxon>Bacillati</taxon>
        <taxon>Bacillota</taxon>
        <taxon>Clostridia</taxon>
        <taxon>Eubacteriales</taxon>
        <taxon>Desulfitobacteriaceae</taxon>
        <taxon>Desulfosporosinus</taxon>
    </lineage>
</organism>
<keyword evidence="1" id="KW-0175">Coiled coil</keyword>
<name>I4D7B1_DESAJ</name>
<feature type="coiled-coil region" evidence="1">
    <location>
        <begin position="27"/>
        <end position="54"/>
    </location>
</feature>
<dbReference type="KEGG" id="dai:Desaci_2760"/>
<evidence type="ECO:0000313" key="2">
    <source>
        <dbReference type="EMBL" id="AFM41685.1"/>
    </source>
</evidence>
<dbReference type="OrthoDB" id="795750at2"/>
<dbReference type="Proteomes" id="UP000002892">
    <property type="component" value="Chromosome"/>
</dbReference>